<dbReference type="Proteomes" id="UP000515756">
    <property type="component" value="Chromosome"/>
</dbReference>
<organism evidence="1 2">
    <name type="scientific">Aeromonas caviae</name>
    <name type="common">Aeromonas punctata</name>
    <dbReference type="NCBI Taxonomy" id="648"/>
    <lineage>
        <taxon>Bacteria</taxon>
        <taxon>Pseudomonadati</taxon>
        <taxon>Pseudomonadota</taxon>
        <taxon>Gammaproteobacteria</taxon>
        <taxon>Aeromonadales</taxon>
        <taxon>Aeromonadaceae</taxon>
        <taxon>Aeromonas</taxon>
    </lineage>
</organism>
<dbReference type="AlphaFoldDB" id="A0A6S4TY09"/>
<reference evidence="1 2" key="1">
    <citation type="submission" date="2019-12" db="EMBL/GenBank/DDBJ databases">
        <title>complete genome sequences of Aeromonas caviae str. WP2-W18-ESBL-01 isolated from wastewater treatment plant effluent.</title>
        <authorList>
            <person name="Sekizuka T."/>
            <person name="Itokawa K."/>
            <person name="Yatsu K."/>
            <person name="Inamine Y."/>
            <person name="Kuroda M."/>
        </authorList>
    </citation>
    <scope>NUCLEOTIDE SEQUENCE [LARGE SCALE GENOMIC DNA]</scope>
    <source>
        <strain evidence="1 2">WP2-W18-ESBL-01</strain>
    </source>
</reference>
<evidence type="ECO:0000313" key="2">
    <source>
        <dbReference type="Proteomes" id="UP000515756"/>
    </source>
</evidence>
<name>A0A6S4TY09_AERCA</name>
<dbReference type="EMBL" id="AP021927">
    <property type="protein sequence ID" value="BBQ31883.1"/>
    <property type="molecule type" value="Genomic_DNA"/>
</dbReference>
<accession>A0A6S4TY09</accession>
<gene>
    <name evidence="1" type="ORF">WP2W18E01_34650</name>
</gene>
<sequence length="175" mass="18940">MSLFYVANPLEAKIRRAPVREPFSCHGRCLFSGHARVDIRQGAVDTGEDPLLAHQRHHGVGDARGLARTGALNYSAAMRASIYAKARSIRARTRSLPTSAITVSMPGERLPQTGDGNVRRQAYSAAMRASIYAKARSIRARTRSLPTSAITASMAGDWPRPVTATRSGMPTLPMP</sequence>
<protein>
    <submittedName>
        <fullName evidence="1">Uncharacterized protein</fullName>
    </submittedName>
</protein>
<evidence type="ECO:0000313" key="1">
    <source>
        <dbReference type="EMBL" id="BBQ31883.1"/>
    </source>
</evidence>
<proteinExistence type="predicted"/>